<evidence type="ECO:0008006" key="4">
    <source>
        <dbReference type="Google" id="ProtNLM"/>
    </source>
</evidence>
<reference evidence="2" key="1">
    <citation type="submission" date="2021-09" db="EMBL/GenBank/DDBJ databases">
        <title>Network and meta-omics reveal the key degrader and cooperation patterns in an efficient 1,4-dioxane-degrading microbial community.</title>
        <authorList>
            <person name="Dai C."/>
        </authorList>
    </citation>
    <scope>NUCLEOTIDE SEQUENCE</scope>
    <source>
        <strain evidence="2">ZM13</strain>
    </source>
</reference>
<accession>A0A9E7D5T6</accession>
<protein>
    <recommendedName>
        <fullName evidence="4">C-type lysozyme inhibitor domain-containing protein</fullName>
    </recommendedName>
</protein>
<evidence type="ECO:0000313" key="2">
    <source>
        <dbReference type="EMBL" id="UOK69966.1"/>
    </source>
</evidence>
<dbReference type="AlphaFoldDB" id="A0A9E7D5T6"/>
<gene>
    <name evidence="2" type="ORF">K9D25_14635</name>
</gene>
<name>A0A9E7D5T6_9HYPH</name>
<dbReference type="EMBL" id="CP083239">
    <property type="protein sequence ID" value="UOK69966.1"/>
    <property type="molecule type" value="Genomic_DNA"/>
</dbReference>
<dbReference type="KEGG" id="apol:K9D25_14635"/>
<feature type="chain" id="PRO_5038725073" description="C-type lysozyme inhibitor domain-containing protein" evidence="1">
    <location>
        <begin position="26"/>
        <end position="255"/>
    </location>
</feature>
<sequence length="255" mass="26863">MNTRLVKVLPAMVALLVAAAGSARAEGELLYKCGGDLGLVVETHPENSSGNFHGTFSAPLVPDGKGAWVNPGRELQFWPEGDGPKLFVGVEEFSCEPVTDEPGMNAGAEPTDPSLQPTADLEMAPYGSTRGWEVVSLNAGSEFVGCAGSISLPAGFLILQKKTYGWELRVPAEQTEGFEGGIITLDGRRVDAQFGFTAEGAGEAGLDDRFVAALRNGKLLTTQIKGAKPVKWPLTGSAAVVTKIEECFSRKGLLP</sequence>
<organism evidence="2 3">
    <name type="scientific">Ancylobacter polymorphus</name>
    <dbReference type="NCBI Taxonomy" id="223390"/>
    <lineage>
        <taxon>Bacteria</taxon>
        <taxon>Pseudomonadati</taxon>
        <taxon>Pseudomonadota</taxon>
        <taxon>Alphaproteobacteria</taxon>
        <taxon>Hyphomicrobiales</taxon>
        <taxon>Xanthobacteraceae</taxon>
        <taxon>Ancylobacter</taxon>
    </lineage>
</organism>
<dbReference type="RefSeq" id="WP_244376349.1">
    <property type="nucleotide sequence ID" value="NZ_CP083239.1"/>
</dbReference>
<feature type="signal peptide" evidence="1">
    <location>
        <begin position="1"/>
        <end position="25"/>
    </location>
</feature>
<keyword evidence="1" id="KW-0732">Signal</keyword>
<evidence type="ECO:0000313" key="3">
    <source>
        <dbReference type="Proteomes" id="UP000831684"/>
    </source>
</evidence>
<dbReference type="Proteomes" id="UP000831684">
    <property type="component" value="Chromosome"/>
</dbReference>
<evidence type="ECO:0000256" key="1">
    <source>
        <dbReference type="SAM" id="SignalP"/>
    </source>
</evidence>
<proteinExistence type="predicted"/>